<feature type="transmembrane region" description="Helical" evidence="1">
    <location>
        <begin position="24"/>
        <end position="44"/>
    </location>
</feature>
<reference evidence="2 3" key="1">
    <citation type="journal article" date="2013" name="Mar. Genomics">
        <title>Expression of sulfatases in Rhodopirellula baltica and the diversity of sulfatases in the genus Rhodopirellula.</title>
        <authorList>
            <person name="Wegner C.E."/>
            <person name="Richter-Heitmann T."/>
            <person name="Klindworth A."/>
            <person name="Klockow C."/>
            <person name="Richter M."/>
            <person name="Achstetter T."/>
            <person name="Glockner F.O."/>
            <person name="Harder J."/>
        </authorList>
    </citation>
    <scope>NUCLEOTIDE SEQUENCE [LARGE SCALE GENOMIC DNA]</scope>
    <source>
        <strain evidence="2 3">SM41</strain>
    </source>
</reference>
<comment type="caution">
    <text evidence="2">The sequence shown here is derived from an EMBL/GenBank/DDBJ whole genome shotgun (WGS) entry which is preliminary data.</text>
</comment>
<keyword evidence="1" id="KW-1133">Transmembrane helix</keyword>
<keyword evidence="1" id="KW-0812">Transmembrane</keyword>
<proteinExistence type="predicted"/>
<dbReference type="PATRIC" id="fig|1263870.3.peg.5191"/>
<dbReference type="EMBL" id="ANOH01000337">
    <property type="protein sequence ID" value="EMI53661.1"/>
    <property type="molecule type" value="Genomic_DNA"/>
</dbReference>
<dbReference type="AlphaFoldDB" id="M5U703"/>
<feature type="transmembrane region" description="Helical" evidence="1">
    <location>
        <begin position="201"/>
        <end position="225"/>
    </location>
</feature>
<feature type="transmembrane region" description="Helical" evidence="1">
    <location>
        <begin position="82"/>
        <end position="99"/>
    </location>
</feature>
<feature type="transmembrane region" description="Helical" evidence="1">
    <location>
        <begin position="56"/>
        <end position="75"/>
    </location>
</feature>
<feature type="transmembrane region" description="Helical" evidence="1">
    <location>
        <begin position="105"/>
        <end position="124"/>
    </location>
</feature>
<sequence length="284" mass="31518">MPNISTESVSSRERRLEFAIGRGWWIVPTVYFVGQFIAFFLIELVTGFKGLSPLDWLLFISLTVGSPTVAAILFSPGFRWRHFAMGCVALMLSSIVFSFEGEAVFSFLVVSSVVAAIQVFFMRLSRMPPWVIRPARAKRHQKASIGWLLGMTVVAAVLIAVIRVEDDSRLYLTAFAYLGLAVLAGLMGNVIAFWRRPWLRWSVVLLVMGVGWGGMLAADAGILSLAAWESIERMDRYVSKIVCLAPAAALANVVVVHRAMRIQFSRSGKPDWGRRPANASVVRH</sequence>
<dbReference type="RefSeq" id="WP_008684363.1">
    <property type="nucleotide sequence ID" value="NZ_ANOH01000337.1"/>
</dbReference>
<gene>
    <name evidence="2" type="ORF">RSSM_04907</name>
</gene>
<dbReference type="OrthoDB" id="277876at2"/>
<feature type="transmembrane region" description="Helical" evidence="1">
    <location>
        <begin position="237"/>
        <end position="256"/>
    </location>
</feature>
<dbReference type="Proteomes" id="UP000011885">
    <property type="component" value="Unassembled WGS sequence"/>
</dbReference>
<protein>
    <submittedName>
        <fullName evidence="2">Putative membrane protein</fullName>
    </submittedName>
</protein>
<feature type="transmembrane region" description="Helical" evidence="1">
    <location>
        <begin position="170"/>
        <end position="194"/>
    </location>
</feature>
<keyword evidence="1" id="KW-0472">Membrane</keyword>
<evidence type="ECO:0000313" key="3">
    <source>
        <dbReference type="Proteomes" id="UP000011885"/>
    </source>
</evidence>
<name>M5U703_9BACT</name>
<keyword evidence="3" id="KW-1185">Reference proteome</keyword>
<organism evidence="2 3">
    <name type="scientific">Rhodopirellula sallentina SM41</name>
    <dbReference type="NCBI Taxonomy" id="1263870"/>
    <lineage>
        <taxon>Bacteria</taxon>
        <taxon>Pseudomonadati</taxon>
        <taxon>Planctomycetota</taxon>
        <taxon>Planctomycetia</taxon>
        <taxon>Pirellulales</taxon>
        <taxon>Pirellulaceae</taxon>
        <taxon>Rhodopirellula</taxon>
    </lineage>
</organism>
<accession>M5U703</accession>
<evidence type="ECO:0000313" key="2">
    <source>
        <dbReference type="EMBL" id="EMI53661.1"/>
    </source>
</evidence>
<evidence type="ECO:0000256" key="1">
    <source>
        <dbReference type="SAM" id="Phobius"/>
    </source>
</evidence>
<feature type="transmembrane region" description="Helical" evidence="1">
    <location>
        <begin position="145"/>
        <end position="164"/>
    </location>
</feature>